<feature type="transmembrane region" description="Helical" evidence="6">
    <location>
        <begin position="114"/>
        <end position="134"/>
    </location>
</feature>
<evidence type="ECO:0000256" key="1">
    <source>
        <dbReference type="ARBA" id="ARBA00004651"/>
    </source>
</evidence>
<feature type="transmembrane region" description="Helical" evidence="6">
    <location>
        <begin position="441"/>
        <end position="460"/>
    </location>
</feature>
<feature type="transmembrane region" description="Helical" evidence="6">
    <location>
        <begin position="311"/>
        <end position="330"/>
    </location>
</feature>
<evidence type="ECO:0000256" key="6">
    <source>
        <dbReference type="SAM" id="Phobius"/>
    </source>
</evidence>
<keyword evidence="2" id="KW-1003">Cell membrane</keyword>
<protein>
    <submittedName>
        <fullName evidence="7">Uncharacterized protein</fullName>
    </submittedName>
</protein>
<evidence type="ECO:0000313" key="8">
    <source>
        <dbReference type="Proteomes" id="UP000192486"/>
    </source>
</evidence>
<dbReference type="PANTHER" id="PTHR43652">
    <property type="entry name" value="BASIC AMINO ACID ANTIPORTER YFCC-RELATED"/>
    <property type="match status" value="1"/>
</dbReference>
<feature type="transmembrane region" description="Helical" evidence="6">
    <location>
        <begin position="350"/>
        <end position="370"/>
    </location>
</feature>
<dbReference type="Proteomes" id="UP000192486">
    <property type="component" value="Chromosome"/>
</dbReference>
<evidence type="ECO:0000256" key="4">
    <source>
        <dbReference type="ARBA" id="ARBA00022989"/>
    </source>
</evidence>
<feature type="transmembrane region" description="Helical" evidence="6">
    <location>
        <begin position="279"/>
        <end position="299"/>
    </location>
</feature>
<proteinExistence type="predicted"/>
<evidence type="ECO:0000256" key="2">
    <source>
        <dbReference type="ARBA" id="ARBA00022475"/>
    </source>
</evidence>
<evidence type="ECO:0000256" key="5">
    <source>
        <dbReference type="ARBA" id="ARBA00023136"/>
    </source>
</evidence>
<sequence>MKWKIAPPTTTALLMFMIVIVAALTYIVPAGQFDRVLDEKTERELIVADSFNYVEQTPVGIGGILSSVFGGIVGAAEIIAFVLIVGGVFGVIVKSGAINAALARLIHRLQGKESVFIIIAMTAFAMGGATFGMAEETLPFVAIVLAATIAMGYDRIVAVSIVVVGVYAGYSAGPLNPFNVGIAQGIAELPLFSGIGLRTVLMVGGLIIAIHHTLRYAKKVKLDPSTSLLVGEKEVETDTTLLENLTMTRRHKWIMGILGLSLIVLVFGVLKYGWYLGEISALMLLMGIVIGMIAFNGSFNQFTDEFMKGAAEMTAAALIIGLSRAILVVMEEGQIIDTLVYAVSVPLGNLHSVFAAWGMYISQGLINFVIPSSTGQAAVVMPIMSSISDVIGINRQIAVQAFQSGDGYWNMITPTHPVLMAALGIAAVPFGKWVRFAGPLVFKWTIWVMIILAIGVWTNWGPF</sequence>
<gene>
    <name evidence="7" type="ORF">SporoS204_03270</name>
</gene>
<keyword evidence="4 6" id="KW-1133">Transmembrane helix</keyword>
<evidence type="ECO:0000256" key="3">
    <source>
        <dbReference type="ARBA" id="ARBA00022692"/>
    </source>
</evidence>
<keyword evidence="5 6" id="KW-0472">Membrane</keyword>
<dbReference type="InterPro" id="IPR018385">
    <property type="entry name" value="C4_dicarb_anaerob_car-like"/>
</dbReference>
<feature type="transmembrane region" description="Helical" evidence="6">
    <location>
        <begin position="417"/>
        <end position="434"/>
    </location>
</feature>
<dbReference type="Pfam" id="PF03606">
    <property type="entry name" value="DcuC"/>
    <property type="match status" value="1"/>
</dbReference>
<dbReference type="PANTHER" id="PTHR43652:SF2">
    <property type="entry name" value="BASIC AMINO ACID ANTIPORTER YFCC-RELATED"/>
    <property type="match status" value="1"/>
</dbReference>
<feature type="transmembrane region" description="Helical" evidence="6">
    <location>
        <begin position="68"/>
        <end position="93"/>
    </location>
</feature>
<evidence type="ECO:0000313" key="7">
    <source>
        <dbReference type="EMBL" id="ARF13284.1"/>
    </source>
</evidence>
<reference evidence="7 8" key="1">
    <citation type="submission" date="2016-04" db="EMBL/GenBank/DDBJ databases">
        <title>Comparative Genomics and Epigenetics of Sporosarcina ureae.</title>
        <authorList>
            <person name="Oliver A.S."/>
            <person name="Cooper K.K."/>
        </authorList>
    </citation>
    <scope>NUCLEOTIDE SEQUENCE [LARGE SCALE GENOMIC DNA]</scope>
    <source>
        <strain evidence="7 8">S204</strain>
    </source>
</reference>
<comment type="subcellular location">
    <subcellularLocation>
        <location evidence="1">Cell membrane</location>
        <topology evidence="1">Multi-pass membrane protein</topology>
    </subcellularLocation>
</comment>
<dbReference type="InterPro" id="IPR051679">
    <property type="entry name" value="DASS-Related_Transporters"/>
</dbReference>
<organism evidence="7 8">
    <name type="scientific">Sporosarcina ureae</name>
    <dbReference type="NCBI Taxonomy" id="1571"/>
    <lineage>
        <taxon>Bacteria</taxon>
        <taxon>Bacillati</taxon>
        <taxon>Bacillota</taxon>
        <taxon>Bacilli</taxon>
        <taxon>Bacillales</taxon>
        <taxon>Caryophanaceae</taxon>
        <taxon>Sporosarcina</taxon>
    </lineage>
</organism>
<feature type="transmembrane region" description="Helical" evidence="6">
    <location>
        <begin position="140"/>
        <end position="168"/>
    </location>
</feature>
<dbReference type="RefSeq" id="WP_037561513.1">
    <property type="nucleotide sequence ID" value="NZ_CP015108.1"/>
</dbReference>
<keyword evidence="3 6" id="KW-0812">Transmembrane</keyword>
<feature type="transmembrane region" description="Helical" evidence="6">
    <location>
        <begin position="12"/>
        <end position="31"/>
    </location>
</feature>
<keyword evidence="8" id="KW-1185">Reference proteome</keyword>
<dbReference type="EMBL" id="CP015108">
    <property type="protein sequence ID" value="ARF13284.1"/>
    <property type="molecule type" value="Genomic_DNA"/>
</dbReference>
<accession>A0ABM6JSZ1</accession>
<feature type="transmembrane region" description="Helical" evidence="6">
    <location>
        <begin position="253"/>
        <end position="273"/>
    </location>
</feature>
<name>A0ABM6JSZ1_SPOUR</name>